<evidence type="ECO:0000256" key="2">
    <source>
        <dbReference type="ARBA" id="ARBA00012513"/>
    </source>
</evidence>
<dbReference type="SUPFAM" id="SSF56112">
    <property type="entry name" value="Protein kinase-like (PK-like)"/>
    <property type="match status" value="1"/>
</dbReference>
<dbReference type="GO" id="GO:0004674">
    <property type="term" value="F:protein serine/threonine kinase activity"/>
    <property type="evidence" value="ECO:0007669"/>
    <property type="project" value="UniProtKB-KW"/>
</dbReference>
<dbReference type="GO" id="GO:0005829">
    <property type="term" value="C:cytosol"/>
    <property type="evidence" value="ECO:0007669"/>
    <property type="project" value="TreeGrafter"/>
</dbReference>
<evidence type="ECO:0000256" key="5">
    <source>
        <dbReference type="ARBA" id="ARBA00022553"/>
    </source>
</evidence>
<comment type="catalytic activity">
    <reaction evidence="10">
        <text>L-threonyl-[protein] + ATP = O-phospho-L-threonyl-[protein] + ADP + H(+)</text>
        <dbReference type="Rhea" id="RHEA:46608"/>
        <dbReference type="Rhea" id="RHEA-COMP:11060"/>
        <dbReference type="Rhea" id="RHEA-COMP:11605"/>
        <dbReference type="ChEBI" id="CHEBI:15378"/>
        <dbReference type="ChEBI" id="CHEBI:30013"/>
        <dbReference type="ChEBI" id="CHEBI:30616"/>
        <dbReference type="ChEBI" id="CHEBI:61977"/>
        <dbReference type="ChEBI" id="CHEBI:456216"/>
        <dbReference type="EC" id="2.7.11.1"/>
    </reaction>
</comment>
<dbReference type="GO" id="GO:0005634">
    <property type="term" value="C:nucleus"/>
    <property type="evidence" value="ECO:0007669"/>
    <property type="project" value="TreeGrafter"/>
</dbReference>
<dbReference type="GO" id="GO:0045719">
    <property type="term" value="P:negative regulation of glycogen biosynthetic process"/>
    <property type="evidence" value="ECO:0007669"/>
    <property type="project" value="TreeGrafter"/>
</dbReference>
<evidence type="ECO:0000256" key="6">
    <source>
        <dbReference type="ARBA" id="ARBA00022679"/>
    </source>
</evidence>
<dbReference type="AlphaFoldDB" id="A0A8H7Q5P7"/>
<dbReference type="Gene3D" id="3.30.200.20">
    <property type="entry name" value="Phosphorylase Kinase, domain 1"/>
    <property type="match status" value="1"/>
</dbReference>
<keyword evidence="8" id="KW-0418">Kinase</keyword>
<dbReference type="PANTHER" id="PTHR24346">
    <property type="entry name" value="MAP/MICROTUBULE AFFINITY-REGULATING KINASE"/>
    <property type="match status" value="1"/>
</dbReference>
<dbReference type="PANTHER" id="PTHR24346:SF51">
    <property type="entry name" value="PAS DOMAIN-CONTAINING SERINE_THREONINE-PROTEIN KINASE"/>
    <property type="match status" value="1"/>
</dbReference>
<evidence type="ECO:0000259" key="12">
    <source>
        <dbReference type="PROSITE" id="PS50011"/>
    </source>
</evidence>
<evidence type="ECO:0000256" key="4">
    <source>
        <dbReference type="ARBA" id="ARBA00022527"/>
    </source>
</evidence>
<accession>A0A8H7Q5P7</accession>
<reference evidence="14" key="1">
    <citation type="submission" date="2020-12" db="EMBL/GenBank/DDBJ databases">
        <title>Metabolic potential, ecology and presence of endohyphal bacteria is reflected in genomic diversity of Mucoromycotina.</title>
        <authorList>
            <person name="Muszewska A."/>
            <person name="Okrasinska A."/>
            <person name="Steczkiewicz K."/>
            <person name="Drgas O."/>
            <person name="Orlowska M."/>
            <person name="Perlinska-Lenart U."/>
            <person name="Aleksandrzak-Piekarczyk T."/>
            <person name="Szatraj K."/>
            <person name="Zielenkiewicz U."/>
            <person name="Pilsyk S."/>
            <person name="Malc E."/>
            <person name="Mieczkowski P."/>
            <person name="Kruszewska J.S."/>
            <person name="Biernat P."/>
            <person name="Pawlowska J."/>
        </authorList>
    </citation>
    <scope>NUCLEOTIDE SEQUENCE</scope>
    <source>
        <strain evidence="14">WA0000051536</strain>
    </source>
</reference>
<comment type="catalytic activity">
    <reaction evidence="11">
        <text>L-seryl-[protein] + ATP = O-phospho-L-seryl-[protein] + ADP + H(+)</text>
        <dbReference type="Rhea" id="RHEA:17989"/>
        <dbReference type="Rhea" id="RHEA-COMP:9863"/>
        <dbReference type="Rhea" id="RHEA-COMP:11604"/>
        <dbReference type="ChEBI" id="CHEBI:15378"/>
        <dbReference type="ChEBI" id="CHEBI:29999"/>
        <dbReference type="ChEBI" id="CHEBI:30616"/>
        <dbReference type="ChEBI" id="CHEBI:83421"/>
        <dbReference type="ChEBI" id="CHEBI:456216"/>
        <dbReference type="EC" id="2.7.11.1"/>
    </reaction>
</comment>
<dbReference type="InterPro" id="IPR008271">
    <property type="entry name" value="Ser/Thr_kinase_AS"/>
</dbReference>
<evidence type="ECO:0000259" key="13">
    <source>
        <dbReference type="PROSITE" id="PS50112"/>
    </source>
</evidence>
<comment type="subcellular location">
    <subcellularLocation>
        <location evidence="1">Cytoplasm</location>
    </subcellularLocation>
</comment>
<keyword evidence="9" id="KW-0067">ATP-binding</keyword>
<protein>
    <recommendedName>
        <fullName evidence="2">non-specific serine/threonine protein kinase</fullName>
        <ecNumber evidence="2">2.7.11.1</ecNumber>
    </recommendedName>
</protein>
<evidence type="ECO:0000256" key="7">
    <source>
        <dbReference type="ARBA" id="ARBA00022741"/>
    </source>
</evidence>
<dbReference type="Pfam" id="PF00069">
    <property type="entry name" value="Pkinase"/>
    <property type="match status" value="1"/>
</dbReference>
<dbReference type="InterPro" id="IPR000719">
    <property type="entry name" value="Prot_kinase_dom"/>
</dbReference>
<evidence type="ECO:0000256" key="11">
    <source>
        <dbReference type="ARBA" id="ARBA00048679"/>
    </source>
</evidence>
<dbReference type="OrthoDB" id="10252171at2759"/>
<proteinExistence type="predicted"/>
<keyword evidence="3" id="KW-0963">Cytoplasm</keyword>
<dbReference type="EC" id="2.7.11.1" evidence="2"/>
<evidence type="ECO:0000256" key="1">
    <source>
        <dbReference type="ARBA" id="ARBA00004496"/>
    </source>
</evidence>
<sequence length="926" mass="105040">MSDYYHNRVKVVNQPSPSLNADHRPDPILLYGPEKDITTTMESSSLHTEQHFSELPLKAPNVKSWRSSRNTPQSSIDFSDMITHRQSSMSDGDDDMPGLVFNIPAGSRSTSIDSLSSYSPISYYTSDTSTEDQKAPKVKRRISTAPSLDTSHEEDFHLPTRKLSQTLSRRYLPQNQAILQTDVQGKIIAFNETAVSLFGAKTTLLKMDALDLLEKTFRTKYFSNLLDKFAHTRLERDSSNFVNVEKPSTTILLCGKVVPIITKDRTESVASLWLKEKHDGISEITYVWIFEELYESMINVHINTNGVIERVEGDVEDLYGYTDSQLLGKSIETLIHGFGKMRLASDSGFYDLIPDEPDSRQELFVKSDCRRLDVDKINCLKFFGSLSATNTSFPVMTKVQESHYNPDLHNVKIISVPTIAGPITIRMDGTIKGSNAMFTKYLFGYEMNALLGENIARLLPQFNVLLIGLQTQQSLRMGYKLSHSVCYATFQKYNSSSASYFDHSSNTGQGYFLATHRDSTMLNVQMQIKLAAENELVLWIEFDRSRRAPQPTVETEHIIKGGNEQPYDIDPTPKLMKRPKPLGNVSSFGSALNKVVQAQDQVDMSYNLSPKPAVVREVQTLRIDVNQFLPRRISYATVVAPHVSGSNIPKYSAQTLKTCIDDYITLDSFGQGAYGVVKLAQHKTKKDQQRVVIKYVVKSRILVDAWTRDRVLGMLPLEIHILHTLRRIPHPNICQILDYFEDDDHYYIVMSLHGDGMDLFDYIELNRDIRQDQVRAIFRQVAEAVQHLHHNKIVHRDIKDENVIIDGNDQVQLIDFGSAAYVKPDRMFETFSGTLDYAAPEILSGSRYAGPPQDIWSLGILLYTLVFKENPFYNIEQAMSREPPKLLQIAAGWQGAADLMQHMLNRSIDDRPTIDQVLAHPWLLQV</sequence>
<feature type="domain" description="Protein kinase" evidence="12">
    <location>
        <begin position="663"/>
        <end position="923"/>
    </location>
</feature>
<organism evidence="14 15">
    <name type="scientific">Umbelopsis vinacea</name>
    <dbReference type="NCBI Taxonomy" id="44442"/>
    <lineage>
        <taxon>Eukaryota</taxon>
        <taxon>Fungi</taxon>
        <taxon>Fungi incertae sedis</taxon>
        <taxon>Mucoromycota</taxon>
        <taxon>Mucoromycotina</taxon>
        <taxon>Umbelopsidomycetes</taxon>
        <taxon>Umbelopsidales</taxon>
        <taxon>Umbelopsidaceae</taxon>
        <taxon>Umbelopsis</taxon>
    </lineage>
</organism>
<dbReference type="Proteomes" id="UP000612746">
    <property type="component" value="Unassembled WGS sequence"/>
</dbReference>
<dbReference type="PROSITE" id="PS50112">
    <property type="entry name" value="PAS"/>
    <property type="match status" value="1"/>
</dbReference>
<dbReference type="GO" id="GO:0035556">
    <property type="term" value="P:intracellular signal transduction"/>
    <property type="evidence" value="ECO:0007669"/>
    <property type="project" value="TreeGrafter"/>
</dbReference>
<keyword evidence="15" id="KW-1185">Reference proteome</keyword>
<name>A0A8H7Q5P7_9FUNG</name>
<evidence type="ECO:0000313" key="14">
    <source>
        <dbReference type="EMBL" id="KAG2185191.1"/>
    </source>
</evidence>
<feature type="domain" description="PAS" evidence="13">
    <location>
        <begin position="302"/>
        <end position="336"/>
    </location>
</feature>
<dbReference type="Gene3D" id="1.10.510.10">
    <property type="entry name" value="Transferase(Phosphotransferase) domain 1"/>
    <property type="match status" value="1"/>
</dbReference>
<dbReference type="SMART" id="SM00220">
    <property type="entry name" value="S_TKc"/>
    <property type="match status" value="1"/>
</dbReference>
<gene>
    <name evidence="14" type="ORF">INT44_001981</name>
</gene>
<keyword evidence="7" id="KW-0547">Nucleotide-binding</keyword>
<dbReference type="Gene3D" id="3.30.450.20">
    <property type="entry name" value="PAS domain"/>
    <property type="match status" value="1"/>
</dbReference>
<dbReference type="FunFam" id="1.10.510.10:FF:000320">
    <property type="entry name" value="Serine/threonine protein kinase"/>
    <property type="match status" value="1"/>
</dbReference>
<evidence type="ECO:0000256" key="3">
    <source>
        <dbReference type="ARBA" id="ARBA00022490"/>
    </source>
</evidence>
<dbReference type="InterPro" id="IPR000014">
    <property type="entry name" value="PAS"/>
</dbReference>
<evidence type="ECO:0000313" key="15">
    <source>
        <dbReference type="Proteomes" id="UP000612746"/>
    </source>
</evidence>
<evidence type="ECO:0000256" key="10">
    <source>
        <dbReference type="ARBA" id="ARBA00047899"/>
    </source>
</evidence>
<evidence type="ECO:0000256" key="8">
    <source>
        <dbReference type="ARBA" id="ARBA00022777"/>
    </source>
</evidence>
<keyword evidence="5" id="KW-0597">Phosphoprotein</keyword>
<dbReference type="InterPro" id="IPR011009">
    <property type="entry name" value="Kinase-like_dom_sf"/>
</dbReference>
<dbReference type="PROSITE" id="PS00108">
    <property type="entry name" value="PROTEIN_KINASE_ST"/>
    <property type="match status" value="1"/>
</dbReference>
<keyword evidence="6" id="KW-0808">Transferase</keyword>
<dbReference type="PROSITE" id="PS50011">
    <property type="entry name" value="PROTEIN_KINASE_DOM"/>
    <property type="match status" value="1"/>
</dbReference>
<dbReference type="GO" id="GO:0005524">
    <property type="term" value="F:ATP binding"/>
    <property type="evidence" value="ECO:0007669"/>
    <property type="project" value="UniProtKB-KW"/>
</dbReference>
<dbReference type="EMBL" id="JAEPRA010000005">
    <property type="protein sequence ID" value="KAG2185191.1"/>
    <property type="molecule type" value="Genomic_DNA"/>
</dbReference>
<comment type="caution">
    <text evidence="14">The sequence shown here is derived from an EMBL/GenBank/DDBJ whole genome shotgun (WGS) entry which is preliminary data.</text>
</comment>
<evidence type="ECO:0000256" key="9">
    <source>
        <dbReference type="ARBA" id="ARBA00022840"/>
    </source>
</evidence>
<dbReference type="FunFam" id="3.30.200.20:FF:000314">
    <property type="entry name" value="Serine/threonine protein kinase"/>
    <property type="match status" value="1"/>
</dbReference>
<keyword evidence="4" id="KW-0723">Serine/threonine-protein kinase</keyword>